<feature type="signal peptide" evidence="13">
    <location>
        <begin position="1"/>
        <end position="21"/>
    </location>
</feature>
<keyword evidence="9" id="KW-1015">Disulfide bond</keyword>
<evidence type="ECO:0000259" key="14">
    <source>
        <dbReference type="PROSITE" id="PS50835"/>
    </source>
</evidence>
<dbReference type="Pfam" id="PF07686">
    <property type="entry name" value="V-set"/>
    <property type="match status" value="1"/>
</dbReference>
<dbReference type="GO" id="GO:0002250">
    <property type="term" value="P:adaptive immune response"/>
    <property type="evidence" value="ECO:0007669"/>
    <property type="project" value="UniProtKB-KW"/>
</dbReference>
<dbReference type="RefSeq" id="XP_035871145.1">
    <property type="nucleotide sequence ID" value="XM_036015252.1"/>
</dbReference>
<evidence type="ECO:0000256" key="2">
    <source>
        <dbReference type="ARBA" id="ARBA00022588"/>
    </source>
</evidence>
<keyword evidence="4 13" id="KW-0732">Signal</keyword>
<evidence type="ECO:0000256" key="6">
    <source>
        <dbReference type="ARBA" id="ARBA00022989"/>
    </source>
</evidence>
<keyword evidence="11" id="KW-0393">Immunoglobulin domain</keyword>
<evidence type="ECO:0000313" key="16">
    <source>
        <dbReference type="RefSeq" id="XP_035871145.1"/>
    </source>
</evidence>
<feature type="transmembrane region" description="Helical" evidence="12">
    <location>
        <begin position="234"/>
        <end position="254"/>
    </location>
</feature>
<protein>
    <submittedName>
        <fullName evidence="16">SLAM family member 7 isoform X2</fullName>
    </submittedName>
</protein>
<sequence>MPVSPVHFIFIFLLYQLTGSATSRALKELVGALGGSVTFPLTHSINSIDSIVWTFNTTTLITIQPKTANNQDTVIVTQNHNKKRVEFPHGNYSLKLSKLNKNDSGAYHVQIYSSSLQHPFIQNYELRVYEHLSKPKITMGLQNNKNGTCMTNMTCSMEQGGEDVTYSWKSLGQTTNESHHGSILPISWRLGEKDVTFICMARNPISSNSSNPIFARKLCEGVAGDLYSTMALKFLWIFLLLSVLVLVTIIFITWRQNRKVTESIEEKKMDTHQEILNYYPPSGETSEYDTISNLNKTIPEENSVNTIYSVVQLPQKMEKTHSLPASPETPRQFVYKNVI</sequence>
<keyword evidence="15" id="KW-1185">Reference proteome</keyword>
<keyword evidence="6 12" id="KW-1133">Transmembrane helix</keyword>
<proteinExistence type="predicted"/>
<dbReference type="InterPro" id="IPR036179">
    <property type="entry name" value="Ig-like_dom_sf"/>
</dbReference>
<dbReference type="InterPro" id="IPR015631">
    <property type="entry name" value="CD2/SLAM_rcpt"/>
</dbReference>
<evidence type="ECO:0000313" key="15">
    <source>
        <dbReference type="Proteomes" id="UP000504628"/>
    </source>
</evidence>
<dbReference type="InterPro" id="IPR013783">
    <property type="entry name" value="Ig-like_fold"/>
</dbReference>
<feature type="chain" id="PRO_5028954568" evidence="13">
    <location>
        <begin position="22"/>
        <end position="339"/>
    </location>
</feature>
<dbReference type="PANTHER" id="PTHR12080:SF46">
    <property type="entry name" value="SLAM FAMILY MEMBER 7"/>
    <property type="match status" value="1"/>
</dbReference>
<organism evidence="15 16">
    <name type="scientific">Phyllostomus discolor</name>
    <name type="common">pale spear-nosed bat</name>
    <dbReference type="NCBI Taxonomy" id="89673"/>
    <lineage>
        <taxon>Eukaryota</taxon>
        <taxon>Metazoa</taxon>
        <taxon>Chordata</taxon>
        <taxon>Craniata</taxon>
        <taxon>Vertebrata</taxon>
        <taxon>Euteleostomi</taxon>
        <taxon>Mammalia</taxon>
        <taxon>Eutheria</taxon>
        <taxon>Laurasiatheria</taxon>
        <taxon>Chiroptera</taxon>
        <taxon>Yangochiroptera</taxon>
        <taxon>Phyllostomidae</taxon>
        <taxon>Phyllostominae</taxon>
        <taxon>Phyllostomus</taxon>
    </lineage>
</organism>
<reference evidence="16" key="1">
    <citation type="submission" date="2025-08" db="UniProtKB">
        <authorList>
            <consortium name="RefSeq"/>
        </authorList>
    </citation>
    <scope>IDENTIFICATION</scope>
    <source>
        <tissue evidence="16">Muscle</tissue>
    </source>
</reference>
<accession>A0A7E6CVV3</accession>
<dbReference type="FunFam" id="2.60.40.10:FF:000470">
    <property type="entry name" value="SLAM family member 7"/>
    <property type="match status" value="1"/>
</dbReference>
<dbReference type="GeneID" id="114512014"/>
<keyword evidence="8 12" id="KW-0472">Membrane</keyword>
<evidence type="ECO:0000256" key="4">
    <source>
        <dbReference type="ARBA" id="ARBA00022729"/>
    </source>
</evidence>
<evidence type="ECO:0000256" key="12">
    <source>
        <dbReference type="SAM" id="Phobius"/>
    </source>
</evidence>
<dbReference type="GO" id="GO:0045087">
    <property type="term" value="P:innate immune response"/>
    <property type="evidence" value="ECO:0007669"/>
    <property type="project" value="UniProtKB-KW"/>
</dbReference>
<dbReference type="InterPro" id="IPR013106">
    <property type="entry name" value="Ig_V-set"/>
</dbReference>
<dbReference type="AlphaFoldDB" id="A0A7E6CVV3"/>
<dbReference type="PANTHER" id="PTHR12080">
    <property type="entry name" value="SIGNALING LYMPHOCYTIC ACTIVATION MOLECULE"/>
    <property type="match status" value="1"/>
</dbReference>
<dbReference type="CTD" id="57823"/>
<dbReference type="InterPro" id="IPR007110">
    <property type="entry name" value="Ig-like_dom"/>
</dbReference>
<keyword evidence="5" id="KW-0391">Immunity</keyword>
<evidence type="ECO:0000256" key="10">
    <source>
        <dbReference type="ARBA" id="ARBA00023180"/>
    </source>
</evidence>
<name>A0A7E6CVV3_9CHIR</name>
<keyword evidence="2" id="KW-0399">Innate immunity</keyword>
<keyword evidence="3 12" id="KW-0812">Transmembrane</keyword>
<dbReference type="Gene3D" id="2.60.40.10">
    <property type="entry name" value="Immunoglobulins"/>
    <property type="match status" value="2"/>
</dbReference>
<keyword evidence="10" id="KW-0325">Glycoprotein</keyword>
<evidence type="ECO:0000256" key="11">
    <source>
        <dbReference type="ARBA" id="ARBA00023319"/>
    </source>
</evidence>
<evidence type="ECO:0000256" key="7">
    <source>
        <dbReference type="ARBA" id="ARBA00023130"/>
    </source>
</evidence>
<dbReference type="PROSITE" id="PS50835">
    <property type="entry name" value="IG_LIKE"/>
    <property type="match status" value="1"/>
</dbReference>
<gene>
    <name evidence="16" type="primary">SLAMF7</name>
</gene>
<dbReference type="GO" id="GO:0042110">
    <property type="term" value="P:T cell activation"/>
    <property type="evidence" value="ECO:0007669"/>
    <property type="project" value="TreeGrafter"/>
</dbReference>
<evidence type="ECO:0000256" key="13">
    <source>
        <dbReference type="SAM" id="SignalP"/>
    </source>
</evidence>
<dbReference type="SUPFAM" id="SSF48726">
    <property type="entry name" value="Immunoglobulin"/>
    <property type="match status" value="2"/>
</dbReference>
<evidence type="ECO:0000256" key="3">
    <source>
        <dbReference type="ARBA" id="ARBA00022692"/>
    </source>
</evidence>
<dbReference type="GO" id="GO:0009897">
    <property type="term" value="C:external side of plasma membrane"/>
    <property type="evidence" value="ECO:0007669"/>
    <property type="project" value="TreeGrafter"/>
</dbReference>
<evidence type="ECO:0000256" key="8">
    <source>
        <dbReference type="ARBA" id="ARBA00023136"/>
    </source>
</evidence>
<evidence type="ECO:0000256" key="1">
    <source>
        <dbReference type="ARBA" id="ARBA00004479"/>
    </source>
</evidence>
<dbReference type="Proteomes" id="UP000504628">
    <property type="component" value="Chromosome 14"/>
</dbReference>
<comment type="subcellular location">
    <subcellularLocation>
        <location evidence="1">Membrane</location>
        <topology evidence="1">Single-pass type I membrane protein</topology>
    </subcellularLocation>
</comment>
<keyword evidence="7" id="KW-1064">Adaptive immunity</keyword>
<feature type="domain" description="Ig-like" evidence="14">
    <location>
        <begin position="135"/>
        <end position="215"/>
    </location>
</feature>
<evidence type="ECO:0000256" key="5">
    <source>
        <dbReference type="ARBA" id="ARBA00022859"/>
    </source>
</evidence>
<evidence type="ECO:0000256" key="9">
    <source>
        <dbReference type="ARBA" id="ARBA00023157"/>
    </source>
</evidence>
<dbReference type="FunFam" id="2.60.40.10:FF:000820">
    <property type="entry name" value="SLAM family member 7"/>
    <property type="match status" value="1"/>
</dbReference>